<evidence type="ECO:0000259" key="3">
    <source>
        <dbReference type="PROSITE" id="PS51819"/>
    </source>
</evidence>
<dbReference type="RefSeq" id="WP_255061000.1">
    <property type="nucleotide sequence ID" value="NZ_JANDBD010000006.1"/>
</dbReference>
<reference evidence="4 5" key="1">
    <citation type="submission" date="2022-06" db="EMBL/GenBank/DDBJ databases">
        <title>Mycolicibacterium sp. CAU 1645 isolated from seawater.</title>
        <authorList>
            <person name="Kim W."/>
        </authorList>
    </citation>
    <scope>NUCLEOTIDE SEQUENCE [LARGE SCALE GENOMIC DNA]</scope>
    <source>
        <strain evidence="4 5">CAU 1645</strain>
    </source>
</reference>
<dbReference type="InterPro" id="IPR037523">
    <property type="entry name" value="VOC_core"/>
</dbReference>
<dbReference type="Gene3D" id="3.20.20.150">
    <property type="entry name" value="Divalent-metal-dependent TIM barrel enzymes"/>
    <property type="match status" value="1"/>
</dbReference>
<dbReference type="InterPro" id="IPR004360">
    <property type="entry name" value="Glyas_Fos-R_dOase_dom"/>
</dbReference>
<comment type="pathway">
    <text evidence="1">Aromatic compound metabolism; 3,4-dihydroxybenzoate biosynthesis.</text>
</comment>
<feature type="binding site" evidence="1">
    <location>
        <position position="165"/>
    </location>
    <ligand>
        <name>a divalent metal cation</name>
        <dbReference type="ChEBI" id="CHEBI:60240"/>
        <note>catalytic</note>
    </ligand>
</feature>
<keyword evidence="1" id="KW-0456">Lyase</keyword>
<dbReference type="HAMAP" id="MF_02238">
    <property type="entry name" value="DSD"/>
    <property type="match status" value="1"/>
</dbReference>
<dbReference type="EC" id="4.2.1.118" evidence="1"/>
<feature type="binding site" evidence="1">
    <location>
        <position position="191"/>
    </location>
    <ligand>
        <name>a divalent metal cation</name>
        <dbReference type="ChEBI" id="CHEBI:60240"/>
        <note>catalytic</note>
    </ligand>
</feature>
<proteinExistence type="inferred from homology"/>
<dbReference type="PROSITE" id="PS51819">
    <property type="entry name" value="VOC"/>
    <property type="match status" value="1"/>
</dbReference>
<dbReference type="InterPro" id="IPR036237">
    <property type="entry name" value="Xyl_isomerase-like_sf"/>
</dbReference>
<sequence>MLTSIATVSISGALTEKLHACAAAGFDGVEIFEPDVIASDHSPEEIRALAQRLGLSLDLYQPLRDIEGVDEQTFAENLRRAEATFRTASRLGIGTILVCSNVATATVDSDEVSADQLRRLGDLAATYDIRVAFEALAWGRFIDDYRRSWTIVERANHPKVGLCLDSFHVLSRGHDPAAIRDIPGDKIFYLQLADAPALTMDVLSWSRHHRLFPGEGSFDLAGFVDHVLATGFDGPLSLEVFNDTFRQTDPDRTAVHALRSLVWLQDKVAALQPELARGRLHAVAEAKPPNGFDFVELKAEDTSDIEILLEQLGFTPSGRHRTKPVTLWVAGDARVVLNEQQARDLRPHVSAIGFSVPDAAATSHRAADLMAPIAYRRTYADEQELSGVVAPDGTEMYWVTATGGQPPGWIAEFHNGMPAAASPVRGIDHVNLLQPWQTADEAVLFLTSVFGLSADAPAEVPGPTGLVRSQVMRTADGSIRLPLNVAPHVLDGSSVPQHIAFACRDVVALARAARARGLDFLPVPDNYYDYVAGRFGVDADTVAELREFNLLYDRSPEGEFVHFYTRTVGSVFFEFVERRGHYDGYGTDNAPIRLAAQRQRQTERVRSRVAGPSRRVPSGANLEP</sequence>
<feature type="binding site" evidence="1">
    <location>
        <position position="429"/>
    </location>
    <ligand>
        <name>Mg(2+)</name>
        <dbReference type="ChEBI" id="CHEBI:18420"/>
    </ligand>
</feature>
<dbReference type="Proteomes" id="UP001651690">
    <property type="component" value="Unassembled WGS sequence"/>
</dbReference>
<accession>A0ABT1M7B4</accession>
<evidence type="ECO:0000256" key="2">
    <source>
        <dbReference type="SAM" id="MobiDB-lite"/>
    </source>
</evidence>
<dbReference type="Gene3D" id="3.10.180.10">
    <property type="entry name" value="2,3-Dihydroxybiphenyl 1,2-Dioxygenase, domain 1"/>
    <property type="match status" value="2"/>
</dbReference>
<dbReference type="InterPro" id="IPR013022">
    <property type="entry name" value="Xyl_isomerase-like_TIM-brl"/>
</dbReference>
<gene>
    <name evidence="4" type="ORF">NM203_15970</name>
</gene>
<keyword evidence="5" id="KW-1185">Reference proteome</keyword>
<evidence type="ECO:0000256" key="1">
    <source>
        <dbReference type="HAMAP-Rule" id="MF_02238"/>
    </source>
</evidence>
<comment type="catalytic activity">
    <reaction evidence="1">
        <text>3-dehydroshikimate = 3,4-dihydroxybenzoate + H2O</text>
        <dbReference type="Rhea" id="RHEA:24848"/>
        <dbReference type="ChEBI" id="CHEBI:15377"/>
        <dbReference type="ChEBI" id="CHEBI:16630"/>
        <dbReference type="ChEBI" id="CHEBI:36241"/>
        <dbReference type="EC" id="4.2.1.118"/>
    </reaction>
</comment>
<dbReference type="SUPFAM" id="SSF54593">
    <property type="entry name" value="Glyoxalase/Bleomycin resistance protein/Dihydroxybiphenyl dioxygenase"/>
    <property type="match status" value="1"/>
</dbReference>
<dbReference type="InterPro" id="IPR043700">
    <property type="entry name" value="DSD"/>
</dbReference>
<dbReference type="InterPro" id="IPR029068">
    <property type="entry name" value="Glyas_Bleomycin-R_OHBP_Dase"/>
</dbReference>
<dbReference type="InterPro" id="IPR050312">
    <property type="entry name" value="IolE/XylAMocC-like"/>
</dbReference>
<comment type="caution">
    <text evidence="4">The sequence shown here is derived from an EMBL/GenBank/DDBJ whole genome shotgun (WGS) entry which is preliminary data.</text>
</comment>
<dbReference type="EMBL" id="JANDBD010000006">
    <property type="protein sequence ID" value="MCP9273687.1"/>
    <property type="molecule type" value="Genomic_DNA"/>
</dbReference>
<feature type="binding site" evidence="1">
    <location>
        <position position="574"/>
    </location>
    <ligand>
        <name>Mg(2+)</name>
        <dbReference type="ChEBI" id="CHEBI:18420"/>
    </ligand>
</feature>
<protein>
    <recommendedName>
        <fullName evidence="1">3-dehydroshikimate dehydratase</fullName>
        <shortName evidence="1">DSD</shortName>
        <ecNumber evidence="1">4.2.1.118</ecNumber>
    </recommendedName>
</protein>
<dbReference type="SUPFAM" id="SSF51658">
    <property type="entry name" value="Xylose isomerase-like"/>
    <property type="match status" value="1"/>
</dbReference>
<feature type="region of interest" description="Disordered" evidence="2">
    <location>
        <begin position="601"/>
        <end position="624"/>
    </location>
</feature>
<name>A0ABT1M7B4_9MYCO</name>
<dbReference type="PANTHER" id="PTHR12110">
    <property type="entry name" value="HYDROXYPYRUVATE ISOMERASE"/>
    <property type="match status" value="1"/>
</dbReference>
<comment type="cofactor">
    <cofactor evidence="1">
        <name>a divalent metal cation</name>
        <dbReference type="ChEBI" id="CHEBI:60240"/>
    </cofactor>
</comment>
<dbReference type="Pfam" id="PF01261">
    <property type="entry name" value="AP_endonuc_2"/>
    <property type="match status" value="1"/>
</dbReference>
<keyword evidence="1" id="KW-0479">Metal-binding</keyword>
<evidence type="ECO:0000313" key="5">
    <source>
        <dbReference type="Proteomes" id="UP001651690"/>
    </source>
</evidence>
<dbReference type="PANTHER" id="PTHR12110:SF21">
    <property type="entry name" value="XYLOSE ISOMERASE-LIKE TIM BARREL DOMAIN-CONTAINING PROTEIN"/>
    <property type="match status" value="1"/>
</dbReference>
<feature type="domain" description="VOC" evidence="3">
    <location>
        <begin position="426"/>
        <end position="566"/>
    </location>
</feature>
<feature type="binding site" evidence="1">
    <location>
        <position position="239"/>
    </location>
    <ligand>
        <name>a divalent metal cation</name>
        <dbReference type="ChEBI" id="CHEBI:60240"/>
        <note>catalytic</note>
    </ligand>
</feature>
<organism evidence="4 5">
    <name type="scientific">Mycolicibacterium arenosum</name>
    <dbReference type="NCBI Taxonomy" id="2952157"/>
    <lineage>
        <taxon>Bacteria</taxon>
        <taxon>Bacillati</taxon>
        <taxon>Actinomycetota</taxon>
        <taxon>Actinomycetes</taxon>
        <taxon>Mycobacteriales</taxon>
        <taxon>Mycobacteriaceae</taxon>
        <taxon>Mycolicibacterium</taxon>
    </lineage>
</organism>
<evidence type="ECO:0000313" key="4">
    <source>
        <dbReference type="EMBL" id="MCP9273687.1"/>
    </source>
</evidence>
<feature type="binding site" evidence="1">
    <location>
        <position position="134"/>
    </location>
    <ligand>
        <name>a divalent metal cation</name>
        <dbReference type="ChEBI" id="CHEBI:60240"/>
        <note>catalytic</note>
    </ligand>
</feature>
<dbReference type="Pfam" id="PF14696">
    <property type="entry name" value="Glyoxalase_5"/>
    <property type="match status" value="1"/>
</dbReference>
<dbReference type="Pfam" id="PF00903">
    <property type="entry name" value="Glyoxalase"/>
    <property type="match status" value="1"/>
</dbReference>
<feature type="binding site" evidence="1">
    <location>
        <position position="498"/>
    </location>
    <ligand>
        <name>Mg(2+)</name>
        <dbReference type="ChEBI" id="CHEBI:18420"/>
    </ligand>
</feature>
<comment type="similarity">
    <text evidence="1">Belongs to the bacterial two-domain DSD family.</text>
</comment>
<comment type="function">
    <text evidence="1">Catalyzes the conversion of 3-dehydroshikimate to protocatechuate (3,4-dihydroxybenzoate), a common intermediate of quinate and shikimate degradation pathways.</text>
</comment>